<protein>
    <submittedName>
        <fullName evidence="2">Uncharacterized protein</fullName>
    </submittedName>
</protein>
<keyword evidence="1" id="KW-0472">Membrane</keyword>
<sequence>MKTIWGMLVLKSSDLPSTSGFLLFILIPCICALICLLVILLAFVGKQP</sequence>
<reference evidence="2" key="2">
    <citation type="journal article" date="2015" name="Fish Shellfish Immunol.">
        <title>Early steps in the European eel (Anguilla anguilla)-Vibrio vulnificus interaction in the gills: Role of the RtxA13 toxin.</title>
        <authorList>
            <person name="Callol A."/>
            <person name="Pajuelo D."/>
            <person name="Ebbesson L."/>
            <person name="Teles M."/>
            <person name="MacKenzie S."/>
            <person name="Amaro C."/>
        </authorList>
    </citation>
    <scope>NUCLEOTIDE SEQUENCE</scope>
</reference>
<dbReference type="EMBL" id="GBXM01093214">
    <property type="protein sequence ID" value="JAH15363.1"/>
    <property type="molecule type" value="Transcribed_RNA"/>
</dbReference>
<accession>A0A0E9QGY5</accession>
<reference evidence="2" key="1">
    <citation type="submission" date="2014-11" db="EMBL/GenBank/DDBJ databases">
        <authorList>
            <person name="Amaro Gonzalez C."/>
        </authorList>
    </citation>
    <scope>NUCLEOTIDE SEQUENCE</scope>
</reference>
<dbReference type="AlphaFoldDB" id="A0A0E9QGY5"/>
<evidence type="ECO:0000313" key="2">
    <source>
        <dbReference type="EMBL" id="JAH15363.1"/>
    </source>
</evidence>
<feature type="transmembrane region" description="Helical" evidence="1">
    <location>
        <begin position="20"/>
        <end position="44"/>
    </location>
</feature>
<proteinExistence type="predicted"/>
<keyword evidence="1" id="KW-0812">Transmembrane</keyword>
<keyword evidence="1" id="KW-1133">Transmembrane helix</keyword>
<name>A0A0E9QGY5_ANGAN</name>
<evidence type="ECO:0000256" key="1">
    <source>
        <dbReference type="SAM" id="Phobius"/>
    </source>
</evidence>
<organism evidence="2">
    <name type="scientific">Anguilla anguilla</name>
    <name type="common">European freshwater eel</name>
    <name type="synonym">Muraena anguilla</name>
    <dbReference type="NCBI Taxonomy" id="7936"/>
    <lineage>
        <taxon>Eukaryota</taxon>
        <taxon>Metazoa</taxon>
        <taxon>Chordata</taxon>
        <taxon>Craniata</taxon>
        <taxon>Vertebrata</taxon>
        <taxon>Euteleostomi</taxon>
        <taxon>Actinopterygii</taxon>
        <taxon>Neopterygii</taxon>
        <taxon>Teleostei</taxon>
        <taxon>Anguilliformes</taxon>
        <taxon>Anguillidae</taxon>
        <taxon>Anguilla</taxon>
    </lineage>
</organism>